<gene>
    <name evidence="2" type="ORF">C1SCF055_LOCUS23772</name>
</gene>
<evidence type="ECO:0000256" key="1">
    <source>
        <dbReference type="SAM" id="SignalP"/>
    </source>
</evidence>
<name>A0A9P1G2R4_9DINO</name>
<feature type="signal peptide" evidence="1">
    <location>
        <begin position="1"/>
        <end position="32"/>
    </location>
</feature>
<dbReference type="EMBL" id="CAMXCT020002330">
    <property type="protein sequence ID" value="CAL1150761.1"/>
    <property type="molecule type" value="Genomic_DNA"/>
</dbReference>
<evidence type="ECO:0000313" key="3">
    <source>
        <dbReference type="EMBL" id="CAL4784698.1"/>
    </source>
</evidence>
<dbReference type="EMBL" id="CAMXCT030002330">
    <property type="protein sequence ID" value="CAL4784698.1"/>
    <property type="molecule type" value="Genomic_DNA"/>
</dbReference>
<feature type="chain" id="PRO_5043272406" evidence="1">
    <location>
        <begin position="33"/>
        <end position="390"/>
    </location>
</feature>
<comment type="caution">
    <text evidence="2">The sequence shown here is derived from an EMBL/GenBank/DDBJ whole genome shotgun (WGS) entry which is preliminary data.</text>
</comment>
<accession>A0A9P1G2R4</accession>
<dbReference type="Proteomes" id="UP001152797">
    <property type="component" value="Unassembled WGS sequence"/>
</dbReference>
<evidence type="ECO:0000313" key="4">
    <source>
        <dbReference type="Proteomes" id="UP001152797"/>
    </source>
</evidence>
<keyword evidence="4" id="KW-1185">Reference proteome</keyword>
<dbReference type="AlphaFoldDB" id="A0A9P1G2R4"/>
<reference evidence="3 4" key="2">
    <citation type="submission" date="2024-05" db="EMBL/GenBank/DDBJ databases">
        <authorList>
            <person name="Chen Y."/>
            <person name="Shah S."/>
            <person name="Dougan E. K."/>
            <person name="Thang M."/>
            <person name="Chan C."/>
        </authorList>
    </citation>
    <scope>NUCLEOTIDE SEQUENCE [LARGE SCALE GENOMIC DNA]</scope>
</reference>
<sequence length="390" mass="42918">MLCRPIGMCLPGCLALRLSALVFGMMFPPGQPSPSRRVAEASRDGVHENGHNEELSLQAAEAFAQLARGLGDQPAAEWSPLPLLTTSLGRRFPCSPLPYRLEASPVDYLGDRPPLSRFWRKVRERFIHALLRADVQCLAVEEAGPSATRFVSAKQALRRPQQGAPEQAAASLVSGATLLASVQRYFVREPLPQGLQLETFAASHFARCLPNLIKAALALEEYADRVKKLTQIYRAFEELLSDPRCGVATIEERAELAREAVCWPCMANGQGCVLCAGSFGSIFVASDSQAWEEFLPEPGEASCLPWRLRVLQPEACEAVVAAPGLLEMAQLRPRAGLAHMLGLIFESHSQEECSCKEKTTAIPRSLWWSSLRIVRDLWESPKCLEEAKDV</sequence>
<proteinExistence type="predicted"/>
<protein>
    <submittedName>
        <fullName evidence="2">Uncharacterized protein</fullName>
    </submittedName>
</protein>
<dbReference type="OrthoDB" id="1262810at2759"/>
<evidence type="ECO:0000313" key="2">
    <source>
        <dbReference type="EMBL" id="CAI3997386.1"/>
    </source>
</evidence>
<keyword evidence="1" id="KW-0732">Signal</keyword>
<organism evidence="2">
    <name type="scientific">Cladocopium goreaui</name>
    <dbReference type="NCBI Taxonomy" id="2562237"/>
    <lineage>
        <taxon>Eukaryota</taxon>
        <taxon>Sar</taxon>
        <taxon>Alveolata</taxon>
        <taxon>Dinophyceae</taxon>
        <taxon>Suessiales</taxon>
        <taxon>Symbiodiniaceae</taxon>
        <taxon>Cladocopium</taxon>
    </lineage>
</organism>
<dbReference type="EMBL" id="CAMXCT010002330">
    <property type="protein sequence ID" value="CAI3997386.1"/>
    <property type="molecule type" value="Genomic_DNA"/>
</dbReference>
<reference evidence="2" key="1">
    <citation type="submission" date="2022-10" db="EMBL/GenBank/DDBJ databases">
        <authorList>
            <person name="Chen Y."/>
            <person name="Dougan E. K."/>
            <person name="Chan C."/>
            <person name="Rhodes N."/>
            <person name="Thang M."/>
        </authorList>
    </citation>
    <scope>NUCLEOTIDE SEQUENCE</scope>
</reference>